<dbReference type="PANTHER" id="PTHR42923:SF3">
    <property type="entry name" value="PROTOPORPHYRINOGEN OXIDASE"/>
    <property type="match status" value="1"/>
</dbReference>
<feature type="domain" description="Amine oxidase" evidence="7">
    <location>
        <begin position="10"/>
        <end position="443"/>
    </location>
</feature>
<evidence type="ECO:0000256" key="4">
    <source>
        <dbReference type="ARBA" id="ARBA00023002"/>
    </source>
</evidence>
<dbReference type="InterPro" id="IPR004572">
    <property type="entry name" value="Protoporphyrinogen_oxidase"/>
</dbReference>
<dbReference type="InterPro" id="IPR036188">
    <property type="entry name" value="FAD/NAD-bd_sf"/>
</dbReference>
<dbReference type="GO" id="GO:0005737">
    <property type="term" value="C:cytoplasm"/>
    <property type="evidence" value="ECO:0007669"/>
    <property type="project" value="UniProtKB-SubCell"/>
</dbReference>
<dbReference type="Gene3D" id="1.10.3110.10">
    <property type="entry name" value="protoporphyrinogen ix oxidase, domain 3"/>
    <property type="match status" value="1"/>
</dbReference>
<keyword evidence="3 6" id="KW-0274">FAD</keyword>
<evidence type="ECO:0000256" key="2">
    <source>
        <dbReference type="ARBA" id="ARBA00022630"/>
    </source>
</evidence>
<evidence type="ECO:0000256" key="3">
    <source>
        <dbReference type="ARBA" id="ARBA00022827"/>
    </source>
</evidence>
<keyword evidence="6" id="KW-0963">Cytoplasm</keyword>
<comment type="caution">
    <text evidence="8">The sequence shown here is derived from an EMBL/GenBank/DDBJ whole genome shotgun (WGS) entry which is preliminary data.</text>
</comment>
<dbReference type="Pfam" id="PF01593">
    <property type="entry name" value="Amino_oxidase"/>
    <property type="match status" value="1"/>
</dbReference>
<dbReference type="EMBL" id="PKHU01000002">
    <property type="protein sequence ID" value="PKZ29758.1"/>
    <property type="molecule type" value="Genomic_DNA"/>
</dbReference>
<reference evidence="8 9" key="1">
    <citation type="submission" date="2017-12" db="EMBL/GenBank/DDBJ databases">
        <title>Phylogenetic diversity of female urinary microbiome.</title>
        <authorList>
            <person name="Thomas-White K."/>
            <person name="Wolfe A.J."/>
        </authorList>
    </citation>
    <scope>NUCLEOTIDE SEQUENCE [LARGE SCALE GENOMIC DNA]</scope>
    <source>
        <strain evidence="8 9">UMB0112</strain>
    </source>
</reference>
<dbReference type="InterPro" id="IPR050464">
    <property type="entry name" value="Zeta_carotene_desat/Oxidored"/>
</dbReference>
<name>A0A2I1NBK2_9BACT</name>
<sequence length="445" mass="49573">MKIAVIGGGISGLTTAFYLNFFGNSDGDKYDITVFEKEKELGGKMRTKNIKGFLVEEGTNGFLSNRPDTLELLKYAGIENLLLKSNDNARVRFIYKDKLYKMPEGAKDFFLSGIMSPLGKIRVACEYFIPQKKDDMEETLQEFGYRRVGKELTETFLDPMVAGVYGSSPDKISVNASFEKITAMEKKYGGLIKAMLAMRAKSAAPSGVLMSFKGGCETLIKEVGKRSNAKIITNFEISKIEKKDDKFILNGDKNLEFDKVIISTPAYRACELLNKLLPDTSKRLKAIEYTPISVVGLGYENLDHALRGFGLLTTSSSKQPVLGILWDSSIFFDRAPDGKVLLRVMIGGQRDKDLALKDEKTLIELAKLGIRNTMGISDEPVMTYVKRHEKGIPNYNLGHLSNVAEIFKDIRQVKGLYLNSNAYKGVAMNDCIKNSRECARDVLQG</sequence>
<dbReference type="EC" id="1.3.3.15" evidence="6"/>
<proteinExistence type="inferred from homology"/>
<keyword evidence="4 6" id="KW-0560">Oxidoreductase</keyword>
<dbReference type="PANTHER" id="PTHR42923">
    <property type="entry name" value="PROTOPORPHYRINOGEN OXIDASE"/>
    <property type="match status" value="1"/>
</dbReference>
<evidence type="ECO:0000313" key="8">
    <source>
        <dbReference type="EMBL" id="PKZ29758.1"/>
    </source>
</evidence>
<keyword evidence="2 6" id="KW-0285">Flavoprotein</keyword>
<comment type="similarity">
    <text evidence="6">Belongs to the protoporphyrinogen/coproporphyrinogen oxidase family. Coproporphyrinogen III oxidase subfamily.</text>
</comment>
<dbReference type="RefSeq" id="WP_101636761.1">
    <property type="nucleotide sequence ID" value="NZ_PKHU01000002.1"/>
</dbReference>
<dbReference type="NCBIfam" id="TIGR00562">
    <property type="entry name" value="proto_IX_ox"/>
    <property type="match status" value="1"/>
</dbReference>
<evidence type="ECO:0000256" key="6">
    <source>
        <dbReference type="RuleBase" id="RU364052"/>
    </source>
</evidence>
<dbReference type="SUPFAM" id="SSF54373">
    <property type="entry name" value="FAD-linked reductases, C-terminal domain"/>
    <property type="match status" value="1"/>
</dbReference>
<comment type="catalytic activity">
    <reaction evidence="6">
        <text>coproporphyrinogen III + 3 O2 = coproporphyrin III + 3 H2O2</text>
        <dbReference type="Rhea" id="RHEA:43436"/>
        <dbReference type="ChEBI" id="CHEBI:15379"/>
        <dbReference type="ChEBI" id="CHEBI:16240"/>
        <dbReference type="ChEBI" id="CHEBI:57309"/>
        <dbReference type="ChEBI" id="CHEBI:131725"/>
        <dbReference type="EC" id="1.3.3.15"/>
    </reaction>
</comment>
<protein>
    <recommendedName>
        <fullName evidence="6">Coproporphyrinogen III oxidase</fullName>
        <ecNumber evidence="6">1.3.3.15</ecNumber>
    </recommendedName>
</protein>
<organism evidence="8 9">
    <name type="scientific">Campylobacter ureolyticus</name>
    <dbReference type="NCBI Taxonomy" id="827"/>
    <lineage>
        <taxon>Bacteria</taxon>
        <taxon>Pseudomonadati</taxon>
        <taxon>Campylobacterota</taxon>
        <taxon>Epsilonproteobacteria</taxon>
        <taxon>Campylobacterales</taxon>
        <taxon>Campylobacteraceae</taxon>
        <taxon>Campylobacter</taxon>
    </lineage>
</organism>
<dbReference type="GO" id="GO:0004729">
    <property type="term" value="F:oxygen-dependent protoporphyrinogen oxidase activity"/>
    <property type="evidence" value="ECO:0007669"/>
    <property type="project" value="UniProtKB-UniRule"/>
</dbReference>
<dbReference type="Proteomes" id="UP000234639">
    <property type="component" value="Unassembled WGS sequence"/>
</dbReference>
<gene>
    <name evidence="8" type="primary">hemG</name>
    <name evidence="8" type="ORF">CYJ41_02385</name>
</gene>
<evidence type="ECO:0000256" key="5">
    <source>
        <dbReference type="ARBA" id="ARBA00023133"/>
    </source>
</evidence>
<evidence type="ECO:0000313" key="9">
    <source>
        <dbReference type="Proteomes" id="UP000234639"/>
    </source>
</evidence>
<comment type="function">
    <text evidence="6">Involved in coproporphyrin-dependent heme b biosynthesis. Catalyzes the oxidation of coproporphyrinogen III to coproporphyrin III.</text>
</comment>
<dbReference type="GO" id="GO:0006783">
    <property type="term" value="P:heme biosynthetic process"/>
    <property type="evidence" value="ECO:0007669"/>
    <property type="project" value="UniProtKB-UniRule"/>
</dbReference>
<dbReference type="SUPFAM" id="SSF51905">
    <property type="entry name" value="FAD/NAD(P)-binding domain"/>
    <property type="match status" value="1"/>
</dbReference>
<comment type="subcellular location">
    <subcellularLocation>
        <location evidence="6">Cytoplasm</location>
    </subcellularLocation>
</comment>
<dbReference type="AlphaFoldDB" id="A0A2I1NBK2"/>
<dbReference type="Gene3D" id="3.90.660.20">
    <property type="entry name" value="Protoporphyrinogen oxidase, mitochondrial, domain 2"/>
    <property type="match status" value="1"/>
</dbReference>
<evidence type="ECO:0000259" key="7">
    <source>
        <dbReference type="Pfam" id="PF01593"/>
    </source>
</evidence>
<dbReference type="Gene3D" id="3.50.50.60">
    <property type="entry name" value="FAD/NAD(P)-binding domain"/>
    <property type="match status" value="1"/>
</dbReference>
<comment type="cofactor">
    <cofactor evidence="1 6">
        <name>FAD</name>
        <dbReference type="ChEBI" id="CHEBI:57692"/>
    </cofactor>
</comment>
<comment type="pathway">
    <text evidence="6">Porphyrin-containing compound metabolism; protoheme biosynthesis.</text>
</comment>
<evidence type="ECO:0000256" key="1">
    <source>
        <dbReference type="ARBA" id="ARBA00001974"/>
    </source>
</evidence>
<accession>A0A2I1NBK2</accession>
<dbReference type="InterPro" id="IPR002937">
    <property type="entry name" value="Amino_oxidase"/>
</dbReference>
<keyword evidence="5 6" id="KW-0350">Heme biosynthesis</keyword>